<protein>
    <submittedName>
        <fullName evidence="2">Uncharacterized protein</fullName>
    </submittedName>
</protein>
<gene>
    <name evidence="2" type="ORF">CBR_g34528</name>
</gene>
<feature type="compositionally biased region" description="Polar residues" evidence="1">
    <location>
        <begin position="167"/>
        <end position="176"/>
    </location>
</feature>
<evidence type="ECO:0000313" key="2">
    <source>
        <dbReference type="EMBL" id="GBG82245.1"/>
    </source>
</evidence>
<accession>A0A388LJ32</accession>
<reference evidence="2 3" key="1">
    <citation type="journal article" date="2018" name="Cell">
        <title>The Chara Genome: Secondary Complexity and Implications for Plant Terrestrialization.</title>
        <authorList>
            <person name="Nishiyama T."/>
            <person name="Sakayama H."/>
            <person name="Vries J.D."/>
            <person name="Buschmann H."/>
            <person name="Saint-Marcoux D."/>
            <person name="Ullrich K.K."/>
            <person name="Haas F.B."/>
            <person name="Vanderstraeten L."/>
            <person name="Becker D."/>
            <person name="Lang D."/>
            <person name="Vosolsobe S."/>
            <person name="Rombauts S."/>
            <person name="Wilhelmsson P.K.I."/>
            <person name="Janitza P."/>
            <person name="Kern R."/>
            <person name="Heyl A."/>
            <person name="Rumpler F."/>
            <person name="Villalobos L.I.A.C."/>
            <person name="Clay J.M."/>
            <person name="Skokan R."/>
            <person name="Toyoda A."/>
            <person name="Suzuki Y."/>
            <person name="Kagoshima H."/>
            <person name="Schijlen E."/>
            <person name="Tajeshwar N."/>
            <person name="Catarino B."/>
            <person name="Hetherington A.J."/>
            <person name="Saltykova A."/>
            <person name="Bonnot C."/>
            <person name="Breuninger H."/>
            <person name="Symeonidi A."/>
            <person name="Radhakrishnan G.V."/>
            <person name="Van Nieuwerburgh F."/>
            <person name="Deforce D."/>
            <person name="Chang C."/>
            <person name="Karol K.G."/>
            <person name="Hedrich R."/>
            <person name="Ulvskov P."/>
            <person name="Glockner G."/>
            <person name="Delwiche C.F."/>
            <person name="Petrasek J."/>
            <person name="Van de Peer Y."/>
            <person name="Friml J."/>
            <person name="Beilby M."/>
            <person name="Dolan L."/>
            <person name="Kohara Y."/>
            <person name="Sugano S."/>
            <person name="Fujiyama A."/>
            <person name="Delaux P.-M."/>
            <person name="Quint M."/>
            <person name="TheiBen G."/>
            <person name="Hagemann M."/>
            <person name="Harholt J."/>
            <person name="Dunand C."/>
            <person name="Zachgo S."/>
            <person name="Langdale J."/>
            <person name="Maumus F."/>
            <person name="Straeten D.V.D."/>
            <person name="Gould S.B."/>
            <person name="Rensing S.A."/>
        </authorList>
    </citation>
    <scope>NUCLEOTIDE SEQUENCE [LARGE SCALE GENOMIC DNA]</scope>
    <source>
        <strain evidence="2 3">S276</strain>
    </source>
</reference>
<feature type="region of interest" description="Disordered" evidence="1">
    <location>
        <begin position="167"/>
        <end position="211"/>
    </location>
</feature>
<proteinExistence type="predicted"/>
<dbReference type="AlphaFoldDB" id="A0A388LJ32"/>
<dbReference type="Proteomes" id="UP000265515">
    <property type="component" value="Unassembled WGS sequence"/>
</dbReference>
<name>A0A388LJ32_CHABU</name>
<organism evidence="2 3">
    <name type="scientific">Chara braunii</name>
    <name type="common">Braun's stonewort</name>
    <dbReference type="NCBI Taxonomy" id="69332"/>
    <lineage>
        <taxon>Eukaryota</taxon>
        <taxon>Viridiplantae</taxon>
        <taxon>Streptophyta</taxon>
        <taxon>Charophyceae</taxon>
        <taxon>Charales</taxon>
        <taxon>Characeae</taxon>
        <taxon>Chara</taxon>
    </lineage>
</organism>
<evidence type="ECO:0000256" key="1">
    <source>
        <dbReference type="SAM" id="MobiDB-lite"/>
    </source>
</evidence>
<dbReference type="EMBL" id="BFEA01000400">
    <property type="protein sequence ID" value="GBG82245.1"/>
    <property type="molecule type" value="Genomic_DNA"/>
</dbReference>
<sequence length="604" mass="67531">MGGSPYSGREEVCLGKRRRVHISPNTGDIGEPGNIYRSPFPSLLGSSPLAVQAVRNPSVHDSVLSAPLLSSPLLPRRLDYGATVPVAPVWTHAVGPTCLAGGAAIMPFWDDVAMQTVCRLRSYDSSVRWPIQKAIRAELGGTIVAAISATLPSRKSGPDFRLGYVSTQDGSQSSFPRSRHGSQRSETGRGRPHSADRSTAAPAHPQTWSDCWDGVSQFGPVPDRDSVEEAMGLWVGPKVPDVVLLEPVKMLQLLGLFHLYCLWHGDVCCVHVESISYPAQLCQLILVCDRRCKWMWHSTLVTTNVYFSRLQQQLYYATVTTGLTYTLLDNFLCALGMCSVHKPTFYKFMRIEVDMAKGWNSKVCRQGLQYCQLAIDTVMRRGESITLMVDGWYDSARFAQYCIVTPIEYETRLVVGVHTLRPKAEGKASNALEVPAVVRLLRGLLKRGLKIRCVVSDGCAALGPQLRAMNIECQKDYHHKIKNIRKHFRFMLKLKVAKKMSNRHRCVSESRFMNFTKELMEALNARFEPGTSTLKEEWLKKLEFVAVVMQNMYPYGSMTNDQQLIVDPDGVTEFHVHEVGMWFLRACELCRNEGGDADSCTTTS</sequence>
<feature type="compositionally biased region" description="Basic and acidic residues" evidence="1">
    <location>
        <begin position="186"/>
        <end position="196"/>
    </location>
</feature>
<keyword evidence="3" id="KW-1185">Reference proteome</keyword>
<evidence type="ECO:0000313" key="3">
    <source>
        <dbReference type="Proteomes" id="UP000265515"/>
    </source>
</evidence>
<dbReference type="PANTHER" id="PTHR31751">
    <property type="entry name" value="SI:CH211-108C17.2-RELATED-RELATED"/>
    <property type="match status" value="1"/>
</dbReference>
<comment type="caution">
    <text evidence="2">The sequence shown here is derived from an EMBL/GenBank/DDBJ whole genome shotgun (WGS) entry which is preliminary data.</text>
</comment>
<dbReference type="Gramene" id="GBG82245">
    <property type="protein sequence ID" value="GBG82245"/>
    <property type="gene ID" value="CBR_g34528"/>
</dbReference>